<accession>A0A2J7R8X0</accession>
<dbReference type="AlphaFoldDB" id="A0A2J7R8X0"/>
<dbReference type="InParanoid" id="A0A2J7R8X0"/>
<evidence type="ECO:0000313" key="2">
    <source>
        <dbReference type="Proteomes" id="UP000235965"/>
    </source>
</evidence>
<gene>
    <name evidence="1" type="ORF">B7P43_G00425</name>
</gene>
<reference evidence="1 2" key="1">
    <citation type="submission" date="2017-12" db="EMBL/GenBank/DDBJ databases">
        <title>Hemimetabolous genomes reveal molecular basis of termite eusociality.</title>
        <authorList>
            <person name="Harrison M.C."/>
            <person name="Jongepier E."/>
            <person name="Robertson H.M."/>
            <person name="Arning N."/>
            <person name="Bitard-Feildel T."/>
            <person name="Chao H."/>
            <person name="Childers C.P."/>
            <person name="Dinh H."/>
            <person name="Doddapaneni H."/>
            <person name="Dugan S."/>
            <person name="Gowin J."/>
            <person name="Greiner C."/>
            <person name="Han Y."/>
            <person name="Hu H."/>
            <person name="Hughes D.S.T."/>
            <person name="Huylmans A.-K."/>
            <person name="Kemena C."/>
            <person name="Kremer L.P.M."/>
            <person name="Lee S.L."/>
            <person name="Lopez-Ezquerra A."/>
            <person name="Mallet L."/>
            <person name="Monroy-Kuhn J.M."/>
            <person name="Moser A."/>
            <person name="Murali S.C."/>
            <person name="Muzny D.M."/>
            <person name="Otani S."/>
            <person name="Piulachs M.-D."/>
            <person name="Poelchau M."/>
            <person name="Qu J."/>
            <person name="Schaub F."/>
            <person name="Wada-Katsumata A."/>
            <person name="Worley K.C."/>
            <person name="Xie Q."/>
            <person name="Ylla G."/>
            <person name="Poulsen M."/>
            <person name="Gibbs R.A."/>
            <person name="Schal C."/>
            <person name="Richards S."/>
            <person name="Belles X."/>
            <person name="Korb J."/>
            <person name="Bornberg-Bauer E."/>
        </authorList>
    </citation>
    <scope>NUCLEOTIDE SEQUENCE [LARGE SCALE GENOMIC DNA]</scope>
    <source>
        <tissue evidence="1">Whole body</tissue>
    </source>
</reference>
<keyword evidence="2" id="KW-1185">Reference proteome</keyword>
<name>A0A2J7R8X0_9NEOP</name>
<comment type="caution">
    <text evidence="1">The sequence shown here is derived from an EMBL/GenBank/DDBJ whole genome shotgun (WGS) entry which is preliminary data.</text>
</comment>
<dbReference type="Gene3D" id="3.30.420.10">
    <property type="entry name" value="Ribonuclease H-like superfamily/Ribonuclease H"/>
    <property type="match status" value="1"/>
</dbReference>
<dbReference type="PANTHER" id="PTHR46060:SF1">
    <property type="entry name" value="MARINER MOS1 TRANSPOSASE-LIKE PROTEIN"/>
    <property type="match status" value="1"/>
</dbReference>
<evidence type="ECO:0000313" key="1">
    <source>
        <dbReference type="EMBL" id="PNF37281.1"/>
    </source>
</evidence>
<dbReference type="InterPro" id="IPR052709">
    <property type="entry name" value="Transposase-MT_Hybrid"/>
</dbReference>
<proteinExistence type="predicted"/>
<organism evidence="1 2">
    <name type="scientific">Cryptotermes secundus</name>
    <dbReference type="NCBI Taxonomy" id="105785"/>
    <lineage>
        <taxon>Eukaryota</taxon>
        <taxon>Metazoa</taxon>
        <taxon>Ecdysozoa</taxon>
        <taxon>Arthropoda</taxon>
        <taxon>Hexapoda</taxon>
        <taxon>Insecta</taxon>
        <taxon>Pterygota</taxon>
        <taxon>Neoptera</taxon>
        <taxon>Polyneoptera</taxon>
        <taxon>Dictyoptera</taxon>
        <taxon>Blattodea</taxon>
        <taxon>Blattoidea</taxon>
        <taxon>Termitoidae</taxon>
        <taxon>Kalotermitidae</taxon>
        <taxon>Cryptotermitinae</taxon>
        <taxon>Cryptotermes</taxon>
    </lineage>
</organism>
<dbReference type="EMBL" id="NEVH01006721">
    <property type="protein sequence ID" value="PNF37281.1"/>
    <property type="molecule type" value="Genomic_DNA"/>
</dbReference>
<dbReference type="GO" id="GO:0003676">
    <property type="term" value="F:nucleic acid binding"/>
    <property type="evidence" value="ECO:0007669"/>
    <property type="project" value="InterPro"/>
</dbReference>
<dbReference type="Proteomes" id="UP000235965">
    <property type="component" value="Unassembled WGS sequence"/>
</dbReference>
<dbReference type="PANTHER" id="PTHR46060">
    <property type="entry name" value="MARINER MOS1 TRANSPOSASE-LIKE PROTEIN"/>
    <property type="match status" value="1"/>
</dbReference>
<dbReference type="InterPro" id="IPR036397">
    <property type="entry name" value="RNaseH_sf"/>
</dbReference>
<sequence length="93" mass="11080">MSEVQQWQHYAVAQDLLDWYQREGDDFLGRIVTLDETWARSYELYLKQQSNEWKHPGSPHPKKVRPTQSNVKAMFIVGYDIDEVILHHTVPQR</sequence>
<protein>
    <submittedName>
        <fullName evidence="1">Uncharacterized protein</fullName>
    </submittedName>
</protein>